<dbReference type="KEGG" id="apre:CNX65_01155"/>
<organism evidence="2 3">
    <name type="scientific">Actinosynnema pretiosum</name>
    <dbReference type="NCBI Taxonomy" id="42197"/>
    <lineage>
        <taxon>Bacteria</taxon>
        <taxon>Bacillati</taxon>
        <taxon>Actinomycetota</taxon>
        <taxon>Actinomycetes</taxon>
        <taxon>Pseudonocardiales</taxon>
        <taxon>Pseudonocardiaceae</taxon>
        <taxon>Actinosynnema</taxon>
    </lineage>
</organism>
<sequence length="275" mass="29138">MSSVDGLARYAAGLACAARGAWREAEAHHAGALAVWGRDAPRGGRAAAVDRGLVERARDEADACATAAEVAVELHRLVPAVHRRGAALLAASGVRSPHVRVLADLASLLAGGPAPLGVVRALHRRTPGLVAALTDREWLVVGEDVRATPRCAEFLRAVNAAHAEVVEGLWPDPPVVELVVEHPMAAARTGPSPQARLFDLLRALRWQRADAHHAAVRQAAVRQAAAHRTAVHPAAGRRSASEDERVTDLAASTPYRRLDRARRAALVTDLRGLAD</sequence>
<protein>
    <submittedName>
        <fullName evidence="2">Uncharacterized protein</fullName>
    </submittedName>
</protein>
<gene>
    <name evidence="2" type="ORF">CNX65_01155</name>
</gene>
<keyword evidence="3" id="KW-1185">Reference proteome</keyword>
<dbReference type="EMBL" id="CP023445">
    <property type="protein sequence ID" value="ATE52065.1"/>
    <property type="molecule type" value="Genomic_DNA"/>
</dbReference>
<dbReference type="AlphaFoldDB" id="A0A290YZ88"/>
<name>A0A290YZ88_9PSEU</name>
<evidence type="ECO:0000256" key="1">
    <source>
        <dbReference type="SAM" id="MobiDB-lite"/>
    </source>
</evidence>
<dbReference type="Proteomes" id="UP000218505">
    <property type="component" value="Chromosome"/>
</dbReference>
<proteinExistence type="predicted"/>
<accession>A0A290YZ88</accession>
<dbReference type="RefSeq" id="WP_096491102.1">
    <property type="nucleotide sequence ID" value="NZ_CP023445.1"/>
</dbReference>
<evidence type="ECO:0000313" key="3">
    <source>
        <dbReference type="Proteomes" id="UP000218505"/>
    </source>
</evidence>
<reference evidence="2" key="1">
    <citation type="submission" date="2017-09" db="EMBL/GenBank/DDBJ databases">
        <title>Complete Genome Sequence of ansamitocin-producing Bacterium Actinosynnema pretiosum X47.</title>
        <authorList>
            <person name="Cao G."/>
            <person name="Zong G."/>
            <person name="Zhong C."/>
            <person name="Fu J."/>
        </authorList>
    </citation>
    <scope>NUCLEOTIDE SEQUENCE [LARGE SCALE GENOMIC DNA]</scope>
    <source>
        <strain evidence="2">X47</strain>
    </source>
</reference>
<evidence type="ECO:0000313" key="2">
    <source>
        <dbReference type="EMBL" id="ATE52065.1"/>
    </source>
</evidence>
<feature type="region of interest" description="Disordered" evidence="1">
    <location>
        <begin position="227"/>
        <end position="248"/>
    </location>
</feature>